<dbReference type="SUPFAM" id="SSF51735">
    <property type="entry name" value="NAD(P)-binding Rossmann-fold domains"/>
    <property type="match status" value="1"/>
</dbReference>
<dbReference type="GO" id="GO:0016491">
    <property type="term" value="F:oxidoreductase activity"/>
    <property type="evidence" value="ECO:0007669"/>
    <property type="project" value="UniProtKB-KW"/>
</dbReference>
<protein>
    <submittedName>
        <fullName evidence="4">Alcohol dehydrogenase</fullName>
    </submittedName>
</protein>
<proteinExistence type="predicted"/>
<evidence type="ECO:0000259" key="3">
    <source>
        <dbReference type="Pfam" id="PF08240"/>
    </source>
</evidence>
<evidence type="ECO:0000256" key="1">
    <source>
        <dbReference type="ARBA" id="ARBA00023002"/>
    </source>
</evidence>
<dbReference type="Pfam" id="PF08240">
    <property type="entry name" value="ADH_N"/>
    <property type="match status" value="1"/>
</dbReference>
<dbReference type="AlphaFoldDB" id="A0A7V4E7R1"/>
<dbReference type="InterPro" id="IPR050129">
    <property type="entry name" value="Zn_alcohol_dh"/>
</dbReference>
<dbReference type="InterPro" id="IPR013149">
    <property type="entry name" value="ADH-like_C"/>
</dbReference>
<dbReference type="SUPFAM" id="SSF50129">
    <property type="entry name" value="GroES-like"/>
    <property type="match status" value="1"/>
</dbReference>
<dbReference type="InterPro" id="IPR013154">
    <property type="entry name" value="ADH-like_N"/>
</dbReference>
<evidence type="ECO:0000313" key="4">
    <source>
        <dbReference type="EMBL" id="HGL50103.1"/>
    </source>
</evidence>
<dbReference type="EMBL" id="DTCX01000326">
    <property type="protein sequence ID" value="HGL50103.1"/>
    <property type="molecule type" value="Genomic_DNA"/>
</dbReference>
<name>A0A7V4E7R1_9DEIN</name>
<dbReference type="PANTHER" id="PTHR43401:SF2">
    <property type="entry name" value="L-THREONINE 3-DEHYDROGENASE"/>
    <property type="match status" value="1"/>
</dbReference>
<dbReference type="Gene3D" id="3.90.180.10">
    <property type="entry name" value="Medium-chain alcohol dehydrogenases, catalytic domain"/>
    <property type="match status" value="1"/>
</dbReference>
<sequence length="323" mass="34553">MRAWVLRDYGSLDLEERPLPQGEGALLKVVATGICGSDLSVYKGTPAMRNRWQPPLVLGHEVVGIVEEGPSHLQGRAVAVHPAAPCGSCRECQQGKPHLCPKRVHLGFHLPGGLAEWIRVPEGQLYPLPPGLPAWKGALAEPLAVALHGVKRAGPLPEGEVLVLGGGAMGSLVAWALKRQGAGVALVEPHKGRAELLMALGLADRVLSIWEADTNFPLVVDTVGSESTVSQALRASSPGGRVVVLGLGSLEAPLNLQSLVVEEHSLLGSYLFTPEEFSEAVDCLKLLPENLVRLWPAERAQEAFLALLEGRIPEPKVVLEWRK</sequence>
<keyword evidence="1" id="KW-0560">Oxidoreductase</keyword>
<dbReference type="Pfam" id="PF00107">
    <property type="entry name" value="ADH_zinc_N"/>
    <property type="match status" value="1"/>
</dbReference>
<gene>
    <name evidence="4" type="ORF">ENU54_05845</name>
</gene>
<feature type="domain" description="Alcohol dehydrogenase-like N-terminal" evidence="3">
    <location>
        <begin position="25"/>
        <end position="129"/>
    </location>
</feature>
<comment type="caution">
    <text evidence="4">The sequence shown here is derived from an EMBL/GenBank/DDBJ whole genome shotgun (WGS) entry which is preliminary data.</text>
</comment>
<dbReference type="InterPro" id="IPR011032">
    <property type="entry name" value="GroES-like_sf"/>
</dbReference>
<feature type="domain" description="Alcohol dehydrogenase-like C-terminal" evidence="2">
    <location>
        <begin position="169"/>
        <end position="284"/>
    </location>
</feature>
<evidence type="ECO:0000259" key="2">
    <source>
        <dbReference type="Pfam" id="PF00107"/>
    </source>
</evidence>
<dbReference type="InterPro" id="IPR036291">
    <property type="entry name" value="NAD(P)-bd_dom_sf"/>
</dbReference>
<dbReference type="PANTHER" id="PTHR43401">
    <property type="entry name" value="L-THREONINE 3-DEHYDROGENASE"/>
    <property type="match status" value="1"/>
</dbReference>
<reference evidence="4" key="1">
    <citation type="journal article" date="2020" name="mSystems">
        <title>Genome- and Community-Level Interaction Insights into Carbon Utilization and Element Cycling Functions of Hydrothermarchaeota in Hydrothermal Sediment.</title>
        <authorList>
            <person name="Zhou Z."/>
            <person name="Liu Y."/>
            <person name="Xu W."/>
            <person name="Pan J."/>
            <person name="Luo Z.H."/>
            <person name="Li M."/>
        </authorList>
    </citation>
    <scope>NUCLEOTIDE SEQUENCE [LARGE SCALE GENOMIC DNA]</scope>
    <source>
        <strain evidence="4">SpSt-679</strain>
    </source>
</reference>
<accession>A0A7V4E7R1</accession>
<dbReference type="Gene3D" id="3.40.50.720">
    <property type="entry name" value="NAD(P)-binding Rossmann-like Domain"/>
    <property type="match status" value="1"/>
</dbReference>
<organism evidence="4">
    <name type="scientific">Thermus tengchongensis</name>
    <dbReference type="NCBI Taxonomy" id="1214928"/>
    <lineage>
        <taxon>Bacteria</taxon>
        <taxon>Thermotogati</taxon>
        <taxon>Deinococcota</taxon>
        <taxon>Deinococci</taxon>
        <taxon>Thermales</taxon>
        <taxon>Thermaceae</taxon>
        <taxon>Thermus</taxon>
    </lineage>
</organism>